<dbReference type="AlphaFoldDB" id="V8CLF9"/>
<organism evidence="2 3">
    <name type="scientific">Helicobacter canis NCTC 12740</name>
    <dbReference type="NCBI Taxonomy" id="1357399"/>
    <lineage>
        <taxon>Bacteria</taxon>
        <taxon>Pseudomonadati</taxon>
        <taxon>Campylobacterota</taxon>
        <taxon>Epsilonproteobacteria</taxon>
        <taxon>Campylobacterales</taxon>
        <taxon>Helicobacteraceae</taxon>
        <taxon>Helicobacter</taxon>
    </lineage>
</organism>
<dbReference type="RefSeq" id="WP_023929714.1">
    <property type="nucleotide sequence ID" value="NZ_KI669458.1"/>
</dbReference>
<feature type="transmembrane region" description="Helical" evidence="1">
    <location>
        <begin position="133"/>
        <end position="153"/>
    </location>
</feature>
<sequence>MKLDSRIKRALIAWSLCAALALCIFGGLRLASADKLLQADIRVVNTLESSDQAHRYTAKLIFSSPIFRAHKDAVAITIHSIDWDLAQAPSFTHPSPDSNRLELISQSPLELGSHIGTLFYSAKILATPLQSTLQWLTFVLLLWLMIIFIQRVASLNASYPRKLDSTANFSLGGGGIQV</sequence>
<evidence type="ECO:0000313" key="2">
    <source>
        <dbReference type="EMBL" id="ETD27860.1"/>
    </source>
</evidence>
<accession>V8CLF9</accession>
<proteinExistence type="predicted"/>
<reference evidence="2 3" key="1">
    <citation type="submission" date="2013-10" db="EMBL/GenBank/DDBJ databases">
        <title>The Genome Sequence of Helicobacter canis NCTC 12740.</title>
        <authorList>
            <consortium name="The Broad Institute Genomics Platform"/>
            <person name="Earl A."/>
            <person name="Fox J.G."/>
            <person name="Shen Z."/>
            <person name="Young S.K."/>
            <person name="Zeng Q."/>
            <person name="Gargeya S."/>
            <person name="Fitzgerald M."/>
            <person name="Abouelleil A."/>
            <person name="Alvarado L."/>
            <person name="Chapman S.B."/>
            <person name="Gainer-Dewar J."/>
            <person name="Goldberg J."/>
            <person name="Griggs A."/>
            <person name="Gujja S."/>
            <person name="Hansen M."/>
            <person name="Howarth C."/>
            <person name="Imamovic A."/>
            <person name="Ireland A."/>
            <person name="Larimer J."/>
            <person name="McCowan C."/>
            <person name="Murphy C."/>
            <person name="Pearson M."/>
            <person name="Poon T.W."/>
            <person name="Priest M."/>
            <person name="Roberts A."/>
            <person name="Saif S."/>
            <person name="Shea T."/>
            <person name="Sykes S."/>
            <person name="Wortman J."/>
            <person name="Nusbaum C."/>
            <person name="Birren B."/>
        </authorList>
    </citation>
    <scope>NUCLEOTIDE SEQUENCE [LARGE SCALE GENOMIC DNA]</scope>
    <source>
        <strain evidence="2 3">NCTC 12740</strain>
    </source>
</reference>
<evidence type="ECO:0000256" key="1">
    <source>
        <dbReference type="SAM" id="Phobius"/>
    </source>
</evidence>
<protein>
    <submittedName>
        <fullName evidence="2">Uncharacterized protein</fullName>
    </submittedName>
</protein>
<evidence type="ECO:0000313" key="3">
    <source>
        <dbReference type="Proteomes" id="UP000018688"/>
    </source>
</evidence>
<dbReference type="STRING" id="1357399.HMPREF2087_00784"/>
<dbReference type="PATRIC" id="fig|1357399.3.peg.819"/>
<keyword evidence="1" id="KW-1133">Transmembrane helix</keyword>
<keyword evidence="3" id="KW-1185">Reference proteome</keyword>
<dbReference type="Proteomes" id="UP000018688">
    <property type="component" value="Unassembled WGS sequence"/>
</dbReference>
<keyword evidence="1" id="KW-0472">Membrane</keyword>
<comment type="caution">
    <text evidence="2">The sequence shown here is derived from an EMBL/GenBank/DDBJ whole genome shotgun (WGS) entry which is preliminary data.</text>
</comment>
<dbReference type="EMBL" id="AZJJ01000001">
    <property type="protein sequence ID" value="ETD27860.1"/>
    <property type="molecule type" value="Genomic_DNA"/>
</dbReference>
<keyword evidence="1" id="KW-0812">Transmembrane</keyword>
<gene>
    <name evidence="2" type="ORF">HMPREF2087_00784</name>
</gene>
<name>V8CLF9_9HELI</name>
<dbReference type="HOGENOM" id="CLU_1508604_0_0_7"/>